<protein>
    <recommendedName>
        <fullName evidence="3">CCHC-type domain-containing protein</fullName>
    </recommendedName>
</protein>
<dbReference type="Pfam" id="PF14223">
    <property type="entry name" value="Retrotran_gag_2"/>
    <property type="match status" value="2"/>
</dbReference>
<keyword evidence="1" id="KW-0863">Zinc-finger</keyword>
<reference evidence="4 5" key="1">
    <citation type="journal article" date="2024" name="BMC Genomics">
        <title>De novo assembly and annotation of Popillia japonica's genome with initial clues to its potential as an invasive pest.</title>
        <authorList>
            <person name="Cucini C."/>
            <person name="Boschi S."/>
            <person name="Funari R."/>
            <person name="Cardaioli E."/>
            <person name="Iannotti N."/>
            <person name="Marturano G."/>
            <person name="Paoli F."/>
            <person name="Bruttini M."/>
            <person name="Carapelli A."/>
            <person name="Frati F."/>
            <person name="Nardi F."/>
        </authorList>
    </citation>
    <scope>NUCLEOTIDE SEQUENCE [LARGE SCALE GENOMIC DNA]</scope>
    <source>
        <strain evidence="4">DMR45628</strain>
    </source>
</reference>
<organism evidence="4 5">
    <name type="scientific">Popillia japonica</name>
    <name type="common">Japanese beetle</name>
    <dbReference type="NCBI Taxonomy" id="7064"/>
    <lineage>
        <taxon>Eukaryota</taxon>
        <taxon>Metazoa</taxon>
        <taxon>Ecdysozoa</taxon>
        <taxon>Arthropoda</taxon>
        <taxon>Hexapoda</taxon>
        <taxon>Insecta</taxon>
        <taxon>Pterygota</taxon>
        <taxon>Neoptera</taxon>
        <taxon>Endopterygota</taxon>
        <taxon>Coleoptera</taxon>
        <taxon>Polyphaga</taxon>
        <taxon>Scarabaeiformia</taxon>
        <taxon>Scarabaeidae</taxon>
        <taxon>Rutelinae</taxon>
        <taxon>Popillia</taxon>
    </lineage>
</organism>
<evidence type="ECO:0000313" key="5">
    <source>
        <dbReference type="Proteomes" id="UP001458880"/>
    </source>
</evidence>
<proteinExistence type="predicted"/>
<dbReference type="Proteomes" id="UP001458880">
    <property type="component" value="Unassembled WGS sequence"/>
</dbReference>
<comment type="caution">
    <text evidence="4">The sequence shown here is derived from an EMBL/GenBank/DDBJ whole genome shotgun (WGS) entry which is preliminary data.</text>
</comment>
<dbReference type="InterPro" id="IPR001878">
    <property type="entry name" value="Znf_CCHC"/>
</dbReference>
<keyword evidence="1" id="KW-0479">Metal-binding</keyword>
<feature type="region of interest" description="Disordered" evidence="2">
    <location>
        <begin position="16"/>
        <end position="88"/>
    </location>
</feature>
<evidence type="ECO:0000256" key="2">
    <source>
        <dbReference type="SAM" id="MobiDB-lite"/>
    </source>
</evidence>
<gene>
    <name evidence="4" type="ORF">QE152_g9241</name>
</gene>
<dbReference type="EMBL" id="JASPKY010000078">
    <property type="protein sequence ID" value="KAK9739111.1"/>
    <property type="molecule type" value="Genomic_DNA"/>
</dbReference>
<evidence type="ECO:0000313" key="4">
    <source>
        <dbReference type="EMBL" id="KAK9739111.1"/>
    </source>
</evidence>
<evidence type="ECO:0000259" key="3">
    <source>
        <dbReference type="PROSITE" id="PS50158"/>
    </source>
</evidence>
<dbReference type="GO" id="GO:0008270">
    <property type="term" value="F:zinc ion binding"/>
    <property type="evidence" value="ECO:0007669"/>
    <property type="project" value="UniProtKB-KW"/>
</dbReference>
<name>A0AAW1LV79_POPJA</name>
<accession>A0AAW1LV79</accession>
<dbReference type="GO" id="GO:0003676">
    <property type="term" value="F:nucleic acid binding"/>
    <property type="evidence" value="ECO:0007669"/>
    <property type="project" value="InterPro"/>
</dbReference>
<sequence length="424" mass="51916">MVQQLVHKIFREKSRRDRRRITRRRDRRRITRRRDRRRITRRRDRRRITRRRDRRRITRRRDRRRITRRRDRRRITRRRDRRRITRRRDRRRITRVKYSEEYTYYKAGRRQNENVRKLWKAIEPGLNDDITKWSSQDKEIDHKTKSVLCLLMNNDSLDDIMECKTAKDIWKTLKEIHTKYDEWHGLLLLQDFVTTKKKNDESINEYLVRRNGLYHKVKNAGFDFINEYLVRRNGLYHKVKNAGFDFSEKVQAGFIVLGLPSEYEYLSRNLRVENDDLTLSKLKSKLLEEERRIRGSNDEKIQAETKAYAAKSTKYFKRKPQRGSEEKKPNRESKSYENLRCYRCLEFGHIGRYCKGDNKQKEPDGQTKIAFQTMMRVDSEAYLTNDPYFMVKQKLPSKLMRVDSEAYLTNDPYFKTGLPNHDES</sequence>
<dbReference type="AlphaFoldDB" id="A0AAW1LV79"/>
<evidence type="ECO:0000256" key="1">
    <source>
        <dbReference type="PROSITE-ProRule" id="PRU00047"/>
    </source>
</evidence>
<keyword evidence="1" id="KW-0862">Zinc</keyword>
<keyword evidence="5" id="KW-1185">Reference proteome</keyword>
<dbReference type="PROSITE" id="PS50158">
    <property type="entry name" value="ZF_CCHC"/>
    <property type="match status" value="1"/>
</dbReference>
<feature type="domain" description="CCHC-type" evidence="3">
    <location>
        <begin position="340"/>
        <end position="355"/>
    </location>
</feature>